<feature type="binding site" evidence="11">
    <location>
        <position position="610"/>
    </location>
    <ligand>
        <name>5-methyltetrahydropteroyltri-L-glutamate</name>
        <dbReference type="ChEBI" id="CHEBI:58207"/>
    </ligand>
</feature>
<evidence type="ECO:0000256" key="14">
    <source>
        <dbReference type="PIRSR" id="PIRSR000382-3"/>
    </source>
</evidence>
<keyword evidence="6 11" id="KW-0808">Transferase</keyword>
<dbReference type="HAMAP" id="MF_00172">
    <property type="entry name" value="Meth_synth"/>
    <property type="match status" value="1"/>
</dbReference>
<evidence type="ECO:0000313" key="18">
    <source>
        <dbReference type="EMBL" id="SMR04647.1"/>
    </source>
</evidence>
<feature type="binding site" evidence="11">
    <location>
        <position position="489"/>
    </location>
    <ligand>
        <name>L-homocysteine</name>
        <dbReference type="ChEBI" id="CHEBI:58199"/>
    </ligand>
</feature>
<feature type="binding site" evidence="11">
    <location>
        <position position="670"/>
    </location>
    <ligand>
        <name>Zn(2+)</name>
        <dbReference type="ChEBI" id="CHEBI:29105"/>
        <note>catalytic</note>
    </ligand>
</feature>
<feature type="binding site" evidence="11">
    <location>
        <position position="116"/>
    </location>
    <ligand>
        <name>5-methyltetrahydropteroyltri-L-glutamate</name>
        <dbReference type="ChEBI" id="CHEBI:58207"/>
    </ligand>
</feature>
<keyword evidence="10 11" id="KW-0486">Methionine biosynthesis</keyword>
<dbReference type="GO" id="GO:0071265">
    <property type="term" value="P:L-methionine biosynthetic process"/>
    <property type="evidence" value="ECO:0007669"/>
    <property type="project" value="UniProtKB-ARBA"/>
</dbReference>
<comment type="catalytic activity">
    <reaction evidence="11">
        <text>5-methyltetrahydropteroyltri-L-glutamate + L-homocysteine = tetrahydropteroyltri-L-glutamate + L-methionine</text>
        <dbReference type="Rhea" id="RHEA:21196"/>
        <dbReference type="ChEBI" id="CHEBI:57844"/>
        <dbReference type="ChEBI" id="CHEBI:58140"/>
        <dbReference type="ChEBI" id="CHEBI:58199"/>
        <dbReference type="ChEBI" id="CHEBI:58207"/>
        <dbReference type="EC" id="2.1.1.14"/>
    </reaction>
</comment>
<feature type="binding site" evidence="11">
    <location>
        <begin position="16"/>
        <end position="19"/>
    </location>
    <ligand>
        <name>5-methyltetrahydropteroyltri-L-glutamate</name>
        <dbReference type="ChEBI" id="CHEBI:58207"/>
    </ligand>
</feature>
<dbReference type="eggNOG" id="COG0620">
    <property type="taxonomic scope" value="Bacteria"/>
</dbReference>
<reference evidence="17 19" key="2">
    <citation type="submission" date="2017-05" db="EMBL/GenBank/DDBJ databases">
        <authorList>
            <person name="Blom J."/>
        </authorList>
    </citation>
    <scope>NUCLEOTIDE SEQUENCE [LARGE SCALE GENOMIC DNA]</scope>
    <source>
        <strain evidence="17">PD885</strain>
    </source>
</reference>
<feature type="active site" description="Proton donor" evidence="11 14">
    <location>
        <position position="699"/>
    </location>
</feature>
<comment type="cofactor">
    <cofactor evidence="11">
        <name>Zn(2+)</name>
        <dbReference type="ChEBI" id="CHEBI:29105"/>
    </cofactor>
    <text evidence="11">Binds 1 zinc ion per subunit.</text>
</comment>
<dbReference type="EMBL" id="LT853882">
    <property type="protein sequence ID" value="SMQ97888.1"/>
    <property type="molecule type" value="Genomic_DNA"/>
</dbReference>
<accession>A0A1Y6HMS8</accession>
<feature type="binding site" evidence="11">
    <location>
        <position position="646"/>
    </location>
    <ligand>
        <name>Zn(2+)</name>
        <dbReference type="ChEBI" id="CHEBI:29105"/>
        <note>catalytic</note>
    </ligand>
</feature>
<feature type="binding site" evidence="11 12">
    <location>
        <begin position="436"/>
        <end position="438"/>
    </location>
    <ligand>
        <name>L-methionine</name>
        <dbReference type="ChEBI" id="CHEBI:57844"/>
    </ligand>
</feature>
<reference evidence="18 20" key="1">
    <citation type="submission" date="2017-05" db="EMBL/GenBank/DDBJ databases">
        <authorList>
            <person name="Song R."/>
            <person name="Chenine A.L."/>
            <person name="Ruprecht R.M."/>
        </authorList>
    </citation>
    <scope>NUCLEOTIDE SEQUENCE [LARGE SCALE GENOMIC DNA]</scope>
    <source>
        <strain evidence="18">PD5205</strain>
    </source>
</reference>
<evidence type="ECO:0000256" key="8">
    <source>
        <dbReference type="ARBA" id="ARBA00022737"/>
    </source>
</evidence>
<dbReference type="STRING" id="48664.BER92_16410"/>
<dbReference type="InterPro" id="IPR038071">
    <property type="entry name" value="UROD/MetE-like_sf"/>
</dbReference>
<comment type="cofactor">
    <cofactor evidence="13">
        <name>Zn(2+)</name>
        <dbReference type="ChEBI" id="CHEBI:29105"/>
    </cofactor>
    <text evidence="13">Binds 2 Zn(2+) ions per subunit.</text>
</comment>
<evidence type="ECO:0000256" key="5">
    <source>
        <dbReference type="ARBA" id="ARBA00022605"/>
    </source>
</evidence>
<feature type="binding site" evidence="11 12">
    <location>
        <position position="604"/>
    </location>
    <ligand>
        <name>L-methionine</name>
        <dbReference type="ChEBI" id="CHEBI:57844"/>
    </ligand>
</feature>
<keyword evidence="9 11" id="KW-0862">Zinc</keyword>
<keyword evidence="5 11" id="KW-0028">Amino-acid biosynthesis</keyword>
<feature type="binding site" evidence="11">
    <location>
        <position position="731"/>
    </location>
    <ligand>
        <name>Zn(2+)</name>
        <dbReference type="ChEBI" id="CHEBI:29105"/>
        <note>catalytic</note>
    </ligand>
</feature>
<evidence type="ECO:0000259" key="16">
    <source>
        <dbReference type="Pfam" id="PF08267"/>
    </source>
</evidence>
<proteinExistence type="inferred from homology"/>
<feature type="domain" description="Cobalamin-independent methionine synthase MetE C-terminal/archaeal" evidence="15">
    <location>
        <begin position="432"/>
        <end position="753"/>
    </location>
</feature>
<evidence type="ECO:0000313" key="17">
    <source>
        <dbReference type="EMBL" id="SMQ97888.1"/>
    </source>
</evidence>
<dbReference type="FunFam" id="3.20.20.210:FF:000003">
    <property type="entry name" value="5-methyltetrahydropteroyltriglutamate--homocysteine methyltransferase"/>
    <property type="match status" value="1"/>
</dbReference>
<evidence type="ECO:0000256" key="3">
    <source>
        <dbReference type="ARBA" id="ARBA00009553"/>
    </source>
</evidence>
<dbReference type="GeneID" id="61893064"/>
<dbReference type="EC" id="2.1.1.14" evidence="11"/>
<feature type="binding site" evidence="11 12">
    <location>
        <begin position="520"/>
        <end position="521"/>
    </location>
    <ligand>
        <name>5-methyltetrahydropteroyltri-L-glutamate</name>
        <dbReference type="ChEBI" id="CHEBI:58207"/>
    </ligand>
</feature>
<feature type="binding site" evidence="11 12">
    <location>
        <position position="604"/>
    </location>
    <ligand>
        <name>L-homocysteine</name>
        <dbReference type="ChEBI" id="CHEBI:58199"/>
    </ligand>
</feature>
<dbReference type="InterPro" id="IPR013215">
    <property type="entry name" value="Cbl-indep_Met_Synth_N"/>
</dbReference>
<dbReference type="GO" id="GO:0003871">
    <property type="term" value="F:5-methyltetrahydropteroyltriglutamate-homocysteine S-methyltransferase activity"/>
    <property type="evidence" value="ECO:0007669"/>
    <property type="project" value="UniProtKB-UniRule"/>
</dbReference>
<sequence length="763" mass="85035">MTIVTNLGFPRIGARRELKQALERHWRGESDAADLQATARTLRARHWELQRDAGVDVPPSNDFSLYDHVLDTAFLFDAIPQRYRALTERDPLAGYFAMARGHQADGVDVHALEMTKWFDTNYHYIVPELHADQTFALRGDKPVAEFREALAQGIRTRPVLLGPVSLLLLSKTTDGSDRLALLERLLPVYAQLLAQLHDAGAEWVQIDEPALVLDLDAAAQDAYLTAYAALANGPRPKLLLTTYFGALDDNLRLAAALQVDGLHIDLVRGLEQLDAVLGALPSERVLSLGLVNGRNVWRTPLDNALTLARYARGHVGADNLWLAPSCSLLHVPVDLDVEKSLDTDLRSWLSFAKQKLGELRTLADALDDKPHANAALEQTRAAVEARRSSPKVHRPDVSKRLAALDGDSARRASVYPQRRVAQQQALQLPAYPTTTIGSFPQTHEVREARARYKSGKLSQEQYDAFLRVQTESCVRFQEAIGLDVLVHGEFERNDMVEYFGEQLEGFAFTKLGWVQSYGSRCVKPPIIYGDVARPAPMTVYWSQYAQSLTERPMKGMLTGPVTVLQWSFVRDDQERAQTCRQIALALRDEVRDLEAAGIGVIQIDEPAIREGLPLRRGDWAAYLEWAVESFRIAACGVRDATQIHTHMCYSEFNDIIAAVAAMDADVISIETSRSRMELLDAFVKFQYPNEIGPGVYDIHSPRVPDASEMVQLLEKARAVLKPEQLWVNPDCGLKTRGWDETRAALQAMVDAARTLRASLAKAA</sequence>
<dbReference type="GO" id="GO:0032259">
    <property type="term" value="P:methylation"/>
    <property type="evidence" value="ECO:0007669"/>
    <property type="project" value="UniProtKB-KW"/>
</dbReference>
<dbReference type="InterPro" id="IPR002629">
    <property type="entry name" value="Met_Synth_C/arc"/>
</dbReference>
<dbReference type="RefSeq" id="WP_002802697.1">
    <property type="nucleotide sequence ID" value="NZ_CP016830.1"/>
</dbReference>
<dbReference type="PIRSF" id="PIRSF000382">
    <property type="entry name" value="MeTrfase_B12_ind"/>
    <property type="match status" value="1"/>
</dbReference>
<feature type="binding site" evidence="13">
    <location>
        <position position="648"/>
    </location>
    <ligand>
        <name>Zn(2+)</name>
        <dbReference type="ChEBI" id="CHEBI:29105"/>
        <label>1</label>
        <note>catalytic</note>
    </ligand>
</feature>
<keyword evidence="4 11" id="KW-0489">Methyltransferase</keyword>
<dbReference type="NCBIfam" id="NF003556">
    <property type="entry name" value="PRK05222.1"/>
    <property type="match status" value="1"/>
</dbReference>
<name>A0A1Y6HMS8_9XANT</name>
<dbReference type="Proteomes" id="UP000195953">
    <property type="component" value="Chromosome 1"/>
</dbReference>
<feature type="binding site" evidence="13">
    <location>
        <position position="670"/>
    </location>
    <ligand>
        <name>Zn(2+)</name>
        <dbReference type="ChEBI" id="CHEBI:29105"/>
        <label>1</label>
        <note>catalytic</note>
    </ligand>
</feature>
<evidence type="ECO:0000256" key="13">
    <source>
        <dbReference type="PIRSR" id="PIRSR000382-2"/>
    </source>
</evidence>
<evidence type="ECO:0000256" key="9">
    <source>
        <dbReference type="ARBA" id="ARBA00022833"/>
    </source>
</evidence>
<feature type="binding site" evidence="11 12">
    <location>
        <position position="566"/>
    </location>
    <ligand>
        <name>5-methyltetrahydropteroyltri-L-glutamate</name>
        <dbReference type="ChEBI" id="CHEBI:58207"/>
    </ligand>
</feature>
<dbReference type="CDD" id="cd03312">
    <property type="entry name" value="CIMS_N_terminal_like"/>
    <property type="match status" value="1"/>
</dbReference>
<dbReference type="GO" id="GO:0008270">
    <property type="term" value="F:zinc ion binding"/>
    <property type="evidence" value="ECO:0007669"/>
    <property type="project" value="InterPro"/>
</dbReference>
<evidence type="ECO:0000256" key="7">
    <source>
        <dbReference type="ARBA" id="ARBA00022723"/>
    </source>
</evidence>
<evidence type="ECO:0000313" key="20">
    <source>
        <dbReference type="Proteomes" id="UP000195953"/>
    </source>
</evidence>
<dbReference type="KEGG" id="xfr:BER92_16410"/>
<dbReference type="Proteomes" id="UP000195877">
    <property type="component" value="Chromosome 1"/>
</dbReference>
<evidence type="ECO:0000259" key="15">
    <source>
        <dbReference type="Pfam" id="PF01717"/>
    </source>
</evidence>
<dbReference type="SUPFAM" id="SSF51726">
    <property type="entry name" value="UROD/MetE-like"/>
    <property type="match status" value="2"/>
</dbReference>
<comment type="function">
    <text evidence="1 11">Catalyzes the transfer of a methyl group from 5-methyltetrahydrofolate to homocysteine resulting in methionine formation.</text>
</comment>
<dbReference type="AlphaFoldDB" id="A0A1Y6HMS8"/>
<dbReference type="OrthoDB" id="244285at2"/>
<evidence type="ECO:0000256" key="1">
    <source>
        <dbReference type="ARBA" id="ARBA00002777"/>
    </source>
</evidence>
<evidence type="ECO:0000256" key="11">
    <source>
        <dbReference type="HAMAP-Rule" id="MF_00172"/>
    </source>
</evidence>
<dbReference type="PANTHER" id="PTHR30519">
    <property type="entry name" value="5-METHYLTETRAHYDROPTEROYLTRIGLUTAMATE--HOMOCYSTEINE METHYLTRANSFERASE"/>
    <property type="match status" value="1"/>
</dbReference>
<feature type="binding site" evidence="12">
    <location>
        <position position="121"/>
    </location>
    <ligand>
        <name>5-methyltetrahydropteroyltri-L-glutamate</name>
        <dbReference type="ChEBI" id="CHEBI:58207"/>
    </ligand>
</feature>
<feature type="binding site" evidence="13">
    <location>
        <position position="731"/>
    </location>
    <ligand>
        <name>Zn(2+)</name>
        <dbReference type="ChEBI" id="CHEBI:29105"/>
        <label>1</label>
        <note>catalytic</note>
    </ligand>
</feature>
<comment type="pathway">
    <text evidence="2 11">Amino-acid biosynthesis; L-methionine biosynthesis via de novo pathway; L-methionine from L-homocysteine (MetE route): step 1/1.</text>
</comment>
<evidence type="ECO:0000256" key="6">
    <source>
        <dbReference type="ARBA" id="ARBA00022679"/>
    </source>
</evidence>
<feature type="binding site" evidence="11 12">
    <location>
        <begin position="436"/>
        <end position="438"/>
    </location>
    <ligand>
        <name>L-homocysteine</name>
        <dbReference type="ChEBI" id="CHEBI:58199"/>
    </ligand>
</feature>
<dbReference type="Pfam" id="PF01717">
    <property type="entry name" value="Meth_synt_2"/>
    <property type="match status" value="1"/>
</dbReference>
<protein>
    <recommendedName>
        <fullName evidence="11">5-methyltetrahydropteroyltriglutamate--homocysteine methyltransferase</fullName>
        <ecNumber evidence="11">2.1.1.14</ecNumber>
    </recommendedName>
    <alternativeName>
        <fullName evidence="11">Cobalamin-independent methionine synthase</fullName>
    </alternativeName>
    <alternativeName>
        <fullName evidence="11">Methionine synthase, vitamin-B12 independent isozyme</fullName>
    </alternativeName>
</protein>
<keyword evidence="19" id="KW-1185">Reference proteome</keyword>
<feature type="binding site" evidence="12">
    <location>
        <position position="19"/>
    </location>
    <ligand>
        <name>5-methyltetrahydropteroyltri-L-glutamate</name>
        <dbReference type="ChEBI" id="CHEBI:58207"/>
    </ligand>
</feature>
<dbReference type="Pfam" id="PF08267">
    <property type="entry name" value="Meth_synt_1"/>
    <property type="match status" value="1"/>
</dbReference>
<evidence type="ECO:0000256" key="12">
    <source>
        <dbReference type="PIRSR" id="PIRSR000382-1"/>
    </source>
</evidence>
<dbReference type="UniPathway" id="UPA00051">
    <property type="reaction ID" value="UER00082"/>
</dbReference>
<evidence type="ECO:0000313" key="19">
    <source>
        <dbReference type="Proteomes" id="UP000195877"/>
    </source>
</evidence>
<dbReference type="Gene3D" id="3.20.20.210">
    <property type="match status" value="2"/>
</dbReference>
<evidence type="ECO:0000256" key="4">
    <source>
        <dbReference type="ARBA" id="ARBA00022603"/>
    </source>
</evidence>
<dbReference type="FunFam" id="3.20.20.210:FF:000002">
    <property type="entry name" value="5-methyltetrahydropteroyltriglutamate--homocysteine methyltransferase"/>
    <property type="match status" value="1"/>
</dbReference>
<dbReference type="NCBIfam" id="TIGR01371">
    <property type="entry name" value="met_syn_B12ind"/>
    <property type="match status" value="1"/>
</dbReference>
<feature type="binding site" evidence="11 12">
    <location>
        <position position="489"/>
    </location>
    <ligand>
        <name>L-methionine</name>
        <dbReference type="ChEBI" id="CHEBI:57844"/>
    </ligand>
</feature>
<dbReference type="CDD" id="cd03311">
    <property type="entry name" value="CIMS_C_terminal_like"/>
    <property type="match status" value="1"/>
</dbReference>
<evidence type="ECO:0000256" key="2">
    <source>
        <dbReference type="ARBA" id="ARBA00004681"/>
    </source>
</evidence>
<evidence type="ECO:0000256" key="10">
    <source>
        <dbReference type="ARBA" id="ARBA00023167"/>
    </source>
</evidence>
<feature type="binding site" evidence="13">
    <location>
        <position position="646"/>
    </location>
    <ligand>
        <name>Zn(2+)</name>
        <dbReference type="ChEBI" id="CHEBI:29105"/>
        <label>1</label>
        <note>catalytic</note>
    </ligand>
</feature>
<gene>
    <name evidence="11 18" type="primary">metE</name>
    <name evidence="18" type="ORF">PD5205_03371</name>
    <name evidence="17" type="ORF">PD885_00620</name>
</gene>
<organism evidence="18 20">
    <name type="scientific">Xanthomonas fragariae</name>
    <dbReference type="NCBI Taxonomy" id="48664"/>
    <lineage>
        <taxon>Bacteria</taxon>
        <taxon>Pseudomonadati</taxon>
        <taxon>Pseudomonadota</taxon>
        <taxon>Gammaproteobacteria</taxon>
        <taxon>Lysobacterales</taxon>
        <taxon>Lysobacteraceae</taxon>
        <taxon>Xanthomonas</taxon>
    </lineage>
</organism>
<dbReference type="InterPro" id="IPR006276">
    <property type="entry name" value="Cobalamin-indep_Met_synthase"/>
</dbReference>
<comment type="similarity">
    <text evidence="3 11">Belongs to the vitamin-B12 independent methionine synthase family.</text>
</comment>
<dbReference type="EMBL" id="LT853885">
    <property type="protein sequence ID" value="SMR04647.1"/>
    <property type="molecule type" value="Genomic_DNA"/>
</dbReference>
<feature type="binding site" evidence="11">
    <location>
        <position position="648"/>
    </location>
    <ligand>
        <name>Zn(2+)</name>
        <dbReference type="ChEBI" id="CHEBI:29105"/>
        <note>catalytic</note>
    </ligand>
</feature>
<feature type="domain" description="Cobalamin-independent methionine synthase MetE N-terminal" evidence="16">
    <location>
        <begin position="5"/>
        <end position="308"/>
    </location>
</feature>
<keyword evidence="8 11" id="KW-0677">Repeat</keyword>
<keyword evidence="7 11" id="KW-0479">Metal-binding</keyword>